<keyword evidence="4" id="KW-1185">Reference proteome</keyword>
<evidence type="ECO:0000256" key="1">
    <source>
        <dbReference type="SAM" id="MobiDB-lite"/>
    </source>
</evidence>
<dbReference type="AlphaFoldDB" id="A0A919TUT3"/>
<evidence type="ECO:0000313" key="3">
    <source>
        <dbReference type="EMBL" id="GIF21292.1"/>
    </source>
</evidence>
<feature type="region of interest" description="Disordered" evidence="1">
    <location>
        <begin position="146"/>
        <end position="170"/>
    </location>
</feature>
<proteinExistence type="predicted"/>
<dbReference type="Proteomes" id="UP000623608">
    <property type="component" value="Unassembled WGS sequence"/>
</dbReference>
<accession>A0A919TUT3</accession>
<keyword evidence="2" id="KW-0812">Transmembrane</keyword>
<dbReference type="EMBL" id="BOMY01000026">
    <property type="protein sequence ID" value="GIF21292.1"/>
    <property type="molecule type" value="Genomic_DNA"/>
</dbReference>
<evidence type="ECO:0000256" key="2">
    <source>
        <dbReference type="SAM" id="Phobius"/>
    </source>
</evidence>
<organism evidence="3 4">
    <name type="scientific">Paractinoplanes tereljensis</name>
    <dbReference type="NCBI Taxonomy" id="571912"/>
    <lineage>
        <taxon>Bacteria</taxon>
        <taxon>Bacillati</taxon>
        <taxon>Actinomycetota</taxon>
        <taxon>Actinomycetes</taxon>
        <taxon>Micromonosporales</taxon>
        <taxon>Micromonosporaceae</taxon>
        <taxon>Paractinoplanes</taxon>
    </lineage>
</organism>
<reference evidence="3" key="1">
    <citation type="submission" date="2021-01" db="EMBL/GenBank/DDBJ databases">
        <title>Whole genome shotgun sequence of Actinoplanes tereljensis NBRC 105297.</title>
        <authorList>
            <person name="Komaki H."/>
            <person name="Tamura T."/>
        </authorList>
    </citation>
    <scope>NUCLEOTIDE SEQUENCE</scope>
    <source>
        <strain evidence="3">NBRC 105297</strain>
    </source>
</reference>
<comment type="caution">
    <text evidence="3">The sequence shown here is derived from an EMBL/GenBank/DDBJ whole genome shotgun (WGS) entry which is preliminary data.</text>
</comment>
<dbReference type="RefSeq" id="WP_203807758.1">
    <property type="nucleotide sequence ID" value="NZ_BOMY01000026.1"/>
</dbReference>
<sequence length="217" mass="22658">MMDLHHRLSTIAGPAGDTSAQQADADLNRGKRALRRRRAFQGAGASVFAVAALAAVVAYGTTNQAAAPSHQAAGPAGTSTVSTAKLVAYHGEQLKGFTIDKVPAGWELQGVNESVLTIAPIGFKDKEVNSFVGKIAVMLQSKDDKRTPSGTNVTVAGRPGVINTPTDGGDTRNLWVQQPNGIWLLAQIWDAGDWTTADMVEFGAGLHVTKDAVQGVG</sequence>
<keyword evidence="2" id="KW-1133">Transmembrane helix</keyword>
<feature type="transmembrane region" description="Helical" evidence="2">
    <location>
        <begin position="39"/>
        <end position="60"/>
    </location>
</feature>
<evidence type="ECO:0000313" key="4">
    <source>
        <dbReference type="Proteomes" id="UP000623608"/>
    </source>
</evidence>
<name>A0A919TUT3_9ACTN</name>
<protein>
    <submittedName>
        <fullName evidence="3">Uncharacterized protein</fullName>
    </submittedName>
</protein>
<gene>
    <name evidence="3" type="ORF">Ate02nite_40220</name>
</gene>
<keyword evidence="2" id="KW-0472">Membrane</keyword>
<feature type="region of interest" description="Disordered" evidence="1">
    <location>
        <begin position="1"/>
        <end position="25"/>
    </location>
</feature>